<keyword evidence="10" id="KW-1185">Reference proteome</keyword>
<evidence type="ECO:0000256" key="5">
    <source>
        <dbReference type="ARBA" id="ARBA00024867"/>
    </source>
</evidence>
<organism evidence="9 10">
    <name type="scientific">Neglectibacter timonensis</name>
    <dbReference type="NCBI Taxonomy" id="1776382"/>
    <lineage>
        <taxon>Bacteria</taxon>
        <taxon>Bacillati</taxon>
        <taxon>Bacillota</taxon>
        <taxon>Clostridia</taxon>
        <taxon>Eubacteriales</taxon>
        <taxon>Oscillospiraceae</taxon>
        <taxon>Neglectibacter</taxon>
    </lineage>
</organism>
<dbReference type="Gene3D" id="3.40.50.2300">
    <property type="match status" value="1"/>
</dbReference>
<evidence type="ECO:0000313" key="9">
    <source>
        <dbReference type="EMBL" id="MCQ4840657.1"/>
    </source>
</evidence>
<dbReference type="InterPro" id="IPR011006">
    <property type="entry name" value="CheY-like_superfamily"/>
</dbReference>
<dbReference type="Pfam" id="PF12833">
    <property type="entry name" value="HTH_18"/>
    <property type="match status" value="1"/>
</dbReference>
<feature type="domain" description="Response regulatory" evidence="8">
    <location>
        <begin position="2"/>
        <end position="119"/>
    </location>
</feature>
<comment type="caution">
    <text evidence="9">The sequence shown here is derived from an EMBL/GenBank/DDBJ whole genome shotgun (WGS) entry which is preliminary data.</text>
</comment>
<dbReference type="PRINTS" id="PR00032">
    <property type="entry name" value="HTHARAC"/>
</dbReference>
<evidence type="ECO:0000259" key="7">
    <source>
        <dbReference type="PROSITE" id="PS01124"/>
    </source>
</evidence>
<proteinExistence type="predicted"/>
<dbReference type="SMART" id="SM00448">
    <property type="entry name" value="REC"/>
    <property type="match status" value="1"/>
</dbReference>
<dbReference type="PROSITE" id="PS50110">
    <property type="entry name" value="RESPONSE_REGULATORY"/>
    <property type="match status" value="1"/>
</dbReference>
<dbReference type="PROSITE" id="PS00041">
    <property type="entry name" value="HTH_ARAC_FAMILY_1"/>
    <property type="match status" value="1"/>
</dbReference>
<accession>A0ABT1S139</accession>
<dbReference type="InterPro" id="IPR009057">
    <property type="entry name" value="Homeodomain-like_sf"/>
</dbReference>
<evidence type="ECO:0000259" key="8">
    <source>
        <dbReference type="PROSITE" id="PS50110"/>
    </source>
</evidence>
<dbReference type="PANTHER" id="PTHR43280:SF2">
    <property type="entry name" value="HTH-TYPE TRANSCRIPTIONAL REGULATOR EXSA"/>
    <property type="match status" value="1"/>
</dbReference>
<comment type="function">
    <text evidence="5">May play the central regulatory role in sporulation. It may be an element of the effector pathway responsible for the activation of sporulation genes in response to nutritional stress. Spo0A may act in concert with spo0H (a sigma factor) to control the expression of some genes that are critical to the sporulation process.</text>
</comment>
<reference evidence="9 10" key="1">
    <citation type="submission" date="2022-06" db="EMBL/GenBank/DDBJ databases">
        <title>Isolation of gut microbiota from human fecal samples.</title>
        <authorList>
            <person name="Pamer E.G."/>
            <person name="Barat B."/>
            <person name="Waligurski E."/>
            <person name="Medina S."/>
            <person name="Paddock L."/>
            <person name="Mostad J."/>
        </authorList>
    </citation>
    <scope>NUCLEOTIDE SEQUENCE [LARGE SCALE GENOMIC DNA]</scope>
    <source>
        <strain evidence="9 10">DFI.9.73</strain>
    </source>
</reference>
<evidence type="ECO:0000256" key="4">
    <source>
        <dbReference type="ARBA" id="ARBA00023163"/>
    </source>
</evidence>
<evidence type="ECO:0000256" key="3">
    <source>
        <dbReference type="ARBA" id="ARBA00023125"/>
    </source>
</evidence>
<dbReference type="InterPro" id="IPR020449">
    <property type="entry name" value="Tscrpt_reg_AraC-type_HTH"/>
</dbReference>
<evidence type="ECO:0000256" key="6">
    <source>
        <dbReference type="PROSITE-ProRule" id="PRU00169"/>
    </source>
</evidence>
<dbReference type="Proteomes" id="UP001524473">
    <property type="component" value="Unassembled WGS sequence"/>
</dbReference>
<dbReference type="EMBL" id="JANFZH010000027">
    <property type="protein sequence ID" value="MCQ4840657.1"/>
    <property type="molecule type" value="Genomic_DNA"/>
</dbReference>
<dbReference type="RefSeq" id="WP_256192023.1">
    <property type="nucleotide sequence ID" value="NZ_JANFZG010000023.1"/>
</dbReference>
<feature type="domain" description="HTH araC/xylS-type" evidence="7">
    <location>
        <begin position="434"/>
        <end position="532"/>
    </location>
</feature>
<dbReference type="InterPro" id="IPR018062">
    <property type="entry name" value="HTH_AraC-typ_CS"/>
</dbReference>
<keyword evidence="3" id="KW-0238">DNA-binding</keyword>
<keyword evidence="6" id="KW-0597">Phosphoprotein</keyword>
<dbReference type="PANTHER" id="PTHR43280">
    <property type="entry name" value="ARAC-FAMILY TRANSCRIPTIONAL REGULATOR"/>
    <property type="match status" value="1"/>
</dbReference>
<keyword evidence="2" id="KW-0805">Transcription regulation</keyword>
<dbReference type="Gene3D" id="1.10.10.60">
    <property type="entry name" value="Homeodomain-like"/>
    <property type="match status" value="2"/>
</dbReference>
<keyword evidence="4" id="KW-0804">Transcription</keyword>
<dbReference type="SMART" id="SM00342">
    <property type="entry name" value="HTH_ARAC"/>
    <property type="match status" value="1"/>
</dbReference>
<dbReference type="SUPFAM" id="SSF52172">
    <property type="entry name" value="CheY-like"/>
    <property type="match status" value="1"/>
</dbReference>
<name>A0ABT1S139_9FIRM</name>
<sequence>MVLLLVDDQQSVLDGILAGVDWKALGSPEVLTANSALQAKEWFQAQAVDILVCDIEMPIENGLELFRWVRENYPRTEGIFLTSHAVFDYAQTALKLGSFEYLVQPIDYRELELSLKRLMNHIYNERENRGLSEIGTAVIENREVLVRHFWTNLILTESNKRLESIAKDILLLGIPADVRKKYMLVLLTVKDEHVSLGRWDTESAINNICALFSQCAELAGETDNVFFLQLDDIHLLAVMREQQNSRLYEALKLWLDACAQSLSIHCSCLASSAVPLNGLDKQYRKLRAFEESDPFVRGIVFPEHPRPPREEVERLSAMLAPYTDFESWIRFFSHGEDGKLREELESCLEKIGRTPGVSANVLFFFYQQIMGAFFASLRMRNVKEGDIYTTNNYLALLVRARNSADDLRAWFDALLEYNKTLPLLQGSTEHALVNQLKEYINAHLDLDLTRKELAEQVYLSESYVSHLFSKETGEPLADYITNRKIELAQNLLSTTSYPVSIIAVKAGYSNFSYFSKLFKKKTGLAPNEYRKAYGA</sequence>
<evidence type="ECO:0000256" key="1">
    <source>
        <dbReference type="ARBA" id="ARBA00018672"/>
    </source>
</evidence>
<protein>
    <recommendedName>
        <fullName evidence="1">Stage 0 sporulation protein A homolog</fullName>
    </recommendedName>
</protein>
<dbReference type="Pfam" id="PF00072">
    <property type="entry name" value="Response_reg"/>
    <property type="match status" value="1"/>
</dbReference>
<gene>
    <name evidence="9" type="ORF">NE695_12130</name>
</gene>
<dbReference type="InterPro" id="IPR018060">
    <property type="entry name" value="HTH_AraC"/>
</dbReference>
<dbReference type="CDD" id="cd17536">
    <property type="entry name" value="REC_YesN-like"/>
    <property type="match status" value="1"/>
</dbReference>
<evidence type="ECO:0000256" key="2">
    <source>
        <dbReference type="ARBA" id="ARBA00023015"/>
    </source>
</evidence>
<dbReference type="SUPFAM" id="SSF46689">
    <property type="entry name" value="Homeodomain-like"/>
    <property type="match status" value="2"/>
</dbReference>
<dbReference type="PROSITE" id="PS01124">
    <property type="entry name" value="HTH_ARAC_FAMILY_2"/>
    <property type="match status" value="1"/>
</dbReference>
<feature type="modified residue" description="4-aspartylphosphate" evidence="6">
    <location>
        <position position="54"/>
    </location>
</feature>
<dbReference type="InterPro" id="IPR001789">
    <property type="entry name" value="Sig_transdc_resp-reg_receiver"/>
</dbReference>
<evidence type="ECO:0000313" key="10">
    <source>
        <dbReference type="Proteomes" id="UP001524473"/>
    </source>
</evidence>